<keyword evidence="5 11" id="KW-0347">Helicase</keyword>
<dbReference type="GO" id="GO:0008854">
    <property type="term" value="F:exodeoxyribonuclease V activity"/>
    <property type="evidence" value="ECO:0007669"/>
    <property type="project" value="InterPro"/>
</dbReference>
<evidence type="ECO:0000256" key="9">
    <source>
        <dbReference type="ARBA" id="ARBA00023204"/>
    </source>
</evidence>
<evidence type="ECO:0000256" key="6">
    <source>
        <dbReference type="ARBA" id="ARBA00022839"/>
    </source>
</evidence>
<comment type="caution">
    <text evidence="15">The sequence shown here is derived from an EMBL/GenBank/DDBJ whole genome shotgun (WGS) entry which is preliminary data.</text>
</comment>
<dbReference type="SUPFAM" id="SSF52540">
    <property type="entry name" value="P-loop containing nucleoside triphosphate hydrolases"/>
    <property type="match status" value="1"/>
</dbReference>
<dbReference type="PANTHER" id="PTHR43788">
    <property type="entry name" value="DNA2/NAM7 HELICASE FAMILY MEMBER"/>
    <property type="match status" value="1"/>
</dbReference>
<dbReference type="InterPro" id="IPR006344">
    <property type="entry name" value="RecD"/>
</dbReference>
<dbReference type="GO" id="GO:0017116">
    <property type="term" value="F:single-stranded DNA helicase activity"/>
    <property type="evidence" value="ECO:0007669"/>
    <property type="project" value="TreeGrafter"/>
</dbReference>
<gene>
    <name evidence="11 15" type="primary">recD</name>
    <name evidence="14" type="ORF">ESZ26_01260</name>
    <name evidence="15" type="ORF">ESZ27_13125</name>
</gene>
<dbReference type="NCBIfam" id="TIGR01447">
    <property type="entry name" value="recD"/>
    <property type="match status" value="1"/>
</dbReference>
<evidence type="ECO:0000256" key="7">
    <source>
        <dbReference type="ARBA" id="ARBA00022840"/>
    </source>
</evidence>
<dbReference type="EMBL" id="VOLQ01000026">
    <property type="protein sequence ID" value="TWX65057.1"/>
    <property type="molecule type" value="Genomic_DNA"/>
</dbReference>
<keyword evidence="8 11" id="KW-0238">DNA-binding</keyword>
<evidence type="ECO:0000256" key="11">
    <source>
        <dbReference type="HAMAP-Rule" id="MF_01487"/>
    </source>
</evidence>
<dbReference type="PANTHER" id="PTHR43788:SF6">
    <property type="entry name" value="DNA HELICASE B"/>
    <property type="match status" value="1"/>
</dbReference>
<dbReference type="GO" id="GO:0003677">
    <property type="term" value="F:DNA binding"/>
    <property type="evidence" value="ECO:0007669"/>
    <property type="project" value="UniProtKB-UniRule"/>
</dbReference>
<dbReference type="InterPro" id="IPR027785">
    <property type="entry name" value="UvrD-like_helicase_C"/>
</dbReference>
<proteinExistence type="inferred from homology"/>
<dbReference type="GO" id="GO:0009338">
    <property type="term" value="C:exodeoxyribonuclease V complex"/>
    <property type="evidence" value="ECO:0007669"/>
    <property type="project" value="InterPro"/>
</dbReference>
<evidence type="ECO:0000256" key="4">
    <source>
        <dbReference type="ARBA" id="ARBA00022801"/>
    </source>
</evidence>
<evidence type="ECO:0000256" key="5">
    <source>
        <dbReference type="ARBA" id="ARBA00022806"/>
    </source>
</evidence>
<keyword evidence="10 11" id="KW-0413">Isomerase</keyword>
<evidence type="ECO:0000259" key="12">
    <source>
        <dbReference type="Pfam" id="PF13538"/>
    </source>
</evidence>
<dbReference type="GO" id="GO:0000724">
    <property type="term" value="P:double-strand break repair via homologous recombination"/>
    <property type="evidence" value="ECO:0007669"/>
    <property type="project" value="UniProtKB-UniRule"/>
</dbReference>
<evidence type="ECO:0000256" key="8">
    <source>
        <dbReference type="ARBA" id="ARBA00023125"/>
    </source>
</evidence>
<dbReference type="OrthoDB" id="9803432at2"/>
<protein>
    <recommendedName>
        <fullName evidence="11">RecBCD enzyme subunit RecD</fullName>
        <ecNumber evidence="11">5.6.2.3</ecNumber>
    </recommendedName>
    <alternativeName>
        <fullName evidence="11">DNA 5'-3' helicase subunit RecD</fullName>
    </alternativeName>
    <alternativeName>
        <fullName evidence="11">Exonuclease V subunit RecD</fullName>
        <shortName evidence="11">ExoV subunit RecD</shortName>
    </alternativeName>
    <alternativeName>
        <fullName evidence="11">Helicase/nuclease RecBCD subunit RecD</fullName>
    </alternativeName>
</protein>
<dbReference type="Pfam" id="PF13538">
    <property type="entry name" value="UvrD_C_2"/>
    <property type="match status" value="1"/>
</dbReference>
<dbReference type="Proteomes" id="UP000321525">
    <property type="component" value="Unassembled WGS sequence"/>
</dbReference>
<dbReference type="InterPro" id="IPR050534">
    <property type="entry name" value="Coronavir_polyprotein_1ab"/>
</dbReference>
<dbReference type="InterPro" id="IPR049550">
    <property type="entry name" value="RecD_N"/>
</dbReference>
<evidence type="ECO:0000256" key="1">
    <source>
        <dbReference type="ARBA" id="ARBA00022722"/>
    </source>
</evidence>
<organism evidence="15 17">
    <name type="scientific">Colwellia hornerae</name>
    <dbReference type="NCBI Taxonomy" id="89402"/>
    <lineage>
        <taxon>Bacteria</taxon>
        <taxon>Pseudomonadati</taxon>
        <taxon>Pseudomonadota</taxon>
        <taxon>Gammaproteobacteria</taxon>
        <taxon>Alteromonadales</taxon>
        <taxon>Colwelliaceae</taxon>
        <taxon>Colwellia</taxon>
    </lineage>
</organism>
<sequence>MPALYKQFNHAQQQLNNIEAVDYFFAKEIQQSLDKHNNSDQQFFHLLIALSESLRAGHSCLPLATIASTRFGYSCDKQGIVTHNGFTFAEQPQLVSLCEQLFIKPDDNHAIVFYENNVYLRRYYHFEQELLTFISAKSAQAKDANVQIFEALDIKNCLAALFPAQLSADDKDEIDWQKVAVANAINKKFSIIAGGPGTGKTYTVTKLLAALVMLNSSSSSNKKLNGDLKIALVAPTGKAAQRLSESVTNALLGFTGQISAAVLSKIPQEAQTLHRLLGVIPNSVNFRHHQDNLLNIDVLLIDEVSMVDLALMVRVFRALPSRCQIILLGDADQLPSVAAGSVLNDLAPKPHRGYSPENQQYLSQVSECSNLPQWQKPSKSSALTLAADHVVFLDKSRRFDGEGGIGKIASHVINGHFSESWQLLTEKPVIDNNHQNVTKSDNTLCLLEGKASSWLPAFVSEYYAPIFAQKTVSAAFKQLQKFRILCATRVGEQGVESLNEHVQNILIKRGDINAFETRYCGQPIMINVNNYSLGLYNGDIGLLWKNEAGHLMAVFEQANNEYKWVNPARLPQHETVYAMTIHKTQGSEFEHVVMVLPEQTDNKLLSRELMYTAITRAKQKLSIATLANVWRQGVMTKTTRYSGVDLYKK</sequence>
<comment type="function">
    <text evidence="11">A helicase/nuclease that prepares dsDNA breaks (DSB) for recombinational DNA repair. Binds to DSBs and unwinds DNA via a highly rapid and processive ATP-dependent bidirectional helicase activity. Unwinds dsDNA until it encounters a Chi (crossover hotspot instigator) sequence from the 3' direction. Cuts ssDNA a few nucleotides 3' to the Chi site. The properties and activities of the enzyme are changed at Chi. The Chi-altered holoenzyme produces a long 3'-ssDNA overhang and facilitates RecA-binding to the ssDNA for homologous DNA recombination and repair. Holoenzyme degrades any linearized DNA that is unable to undergo homologous recombination. In the holoenzyme this subunit has ssDNA-dependent ATPase and 5'-3' helicase activity. When added to pre-assembled RecBC greatly stimulates nuclease activity and augments holoenzyme processivity. Negatively regulates the RecA-loading ability of RecBCD.</text>
</comment>
<dbReference type="Pfam" id="PF21185">
    <property type="entry name" value="RecD_N"/>
    <property type="match status" value="1"/>
</dbReference>
<dbReference type="GO" id="GO:0005524">
    <property type="term" value="F:ATP binding"/>
    <property type="evidence" value="ECO:0007669"/>
    <property type="project" value="UniProtKB-UniRule"/>
</dbReference>
<evidence type="ECO:0000313" key="14">
    <source>
        <dbReference type="EMBL" id="TWX62498.1"/>
    </source>
</evidence>
<dbReference type="HAMAP" id="MF_01487">
    <property type="entry name" value="RecD"/>
    <property type="match status" value="1"/>
</dbReference>
<dbReference type="Gene3D" id="3.40.50.300">
    <property type="entry name" value="P-loop containing nucleotide triphosphate hydrolases"/>
    <property type="match status" value="3"/>
</dbReference>
<accession>A0A5C6Q922</accession>
<dbReference type="Proteomes" id="UP000321917">
    <property type="component" value="Unassembled WGS sequence"/>
</dbReference>
<dbReference type="AlphaFoldDB" id="A0A5C6Q922"/>
<dbReference type="CDD" id="cd18809">
    <property type="entry name" value="SF1_C_RecD"/>
    <property type="match status" value="1"/>
</dbReference>
<dbReference type="EMBL" id="VOLR01000002">
    <property type="protein sequence ID" value="TWX62498.1"/>
    <property type="molecule type" value="Genomic_DNA"/>
</dbReference>
<evidence type="ECO:0000313" key="16">
    <source>
        <dbReference type="Proteomes" id="UP000321525"/>
    </source>
</evidence>
<keyword evidence="1 11" id="KW-0540">Nuclease</keyword>
<comment type="catalytic activity">
    <reaction evidence="11">
        <text>ATP + H2O = ADP + phosphate + H(+)</text>
        <dbReference type="Rhea" id="RHEA:13065"/>
        <dbReference type="ChEBI" id="CHEBI:15377"/>
        <dbReference type="ChEBI" id="CHEBI:15378"/>
        <dbReference type="ChEBI" id="CHEBI:30616"/>
        <dbReference type="ChEBI" id="CHEBI:43474"/>
        <dbReference type="ChEBI" id="CHEBI:456216"/>
        <dbReference type="EC" id="5.6.2.3"/>
    </reaction>
</comment>
<comment type="miscellaneous">
    <text evidence="11">In the RecBCD complex, RecB has a slow 3'-5' helicase, an exonuclease activity and loads RecA onto ssDNA, RecD has a fast 5'-3' helicase activity, while RecC stimulates the ATPase and processivity of the RecB helicase and contributes to recognition of the Chi site.</text>
</comment>
<keyword evidence="2 11" id="KW-0547">Nucleotide-binding</keyword>
<comment type="subunit">
    <text evidence="11">Heterotrimer of RecB, RecC and RecD. All subunits contribute to DNA-binding.</text>
</comment>
<evidence type="ECO:0000259" key="13">
    <source>
        <dbReference type="Pfam" id="PF21185"/>
    </source>
</evidence>
<dbReference type="CDD" id="cd17933">
    <property type="entry name" value="DEXSc_RecD-like"/>
    <property type="match status" value="1"/>
</dbReference>
<feature type="domain" description="RecBCD enzyme subunit RecD N-terminal" evidence="13">
    <location>
        <begin position="16"/>
        <end position="76"/>
    </location>
</feature>
<keyword evidence="4 11" id="KW-0378">Hydrolase</keyword>
<name>A0A5C6Q922_9GAMM</name>
<evidence type="ECO:0000313" key="17">
    <source>
        <dbReference type="Proteomes" id="UP000321917"/>
    </source>
</evidence>
<dbReference type="InterPro" id="IPR027417">
    <property type="entry name" value="P-loop_NTPase"/>
</dbReference>
<evidence type="ECO:0000256" key="3">
    <source>
        <dbReference type="ARBA" id="ARBA00022763"/>
    </source>
</evidence>
<keyword evidence="3 11" id="KW-0227">DNA damage</keyword>
<dbReference type="GO" id="GO:0043139">
    <property type="term" value="F:5'-3' DNA helicase activity"/>
    <property type="evidence" value="ECO:0007669"/>
    <property type="project" value="UniProtKB-UniRule"/>
</dbReference>
<evidence type="ECO:0000256" key="10">
    <source>
        <dbReference type="ARBA" id="ARBA00023235"/>
    </source>
</evidence>
<evidence type="ECO:0000313" key="15">
    <source>
        <dbReference type="EMBL" id="TWX65057.1"/>
    </source>
</evidence>
<dbReference type="Gene3D" id="1.10.10.1020">
    <property type="entry name" value="RecBCD complex, subunit RecD, N-terminal domain"/>
    <property type="match status" value="1"/>
</dbReference>
<evidence type="ECO:0000256" key="2">
    <source>
        <dbReference type="ARBA" id="ARBA00022741"/>
    </source>
</evidence>
<dbReference type="RefSeq" id="WP_146797539.1">
    <property type="nucleotide sequence ID" value="NZ_VOLP01000003.1"/>
</dbReference>
<reference evidence="15 17" key="1">
    <citation type="submission" date="2019-07" db="EMBL/GenBank/DDBJ databases">
        <title>Genomes of sea-ice associated Colwellia species.</title>
        <authorList>
            <person name="Bowman J.P."/>
        </authorList>
    </citation>
    <scope>NUCLEOTIDE SEQUENCE [LARGE SCALE GENOMIC DNA]</scope>
    <source>
        <strain evidence="14 16">ACAM 607</strain>
        <strain evidence="15 17">IC036</strain>
    </source>
</reference>
<dbReference type="Pfam" id="PF13245">
    <property type="entry name" value="AAA_19"/>
    <property type="match status" value="1"/>
</dbReference>
<dbReference type="EC" id="5.6.2.3" evidence="11"/>
<feature type="domain" description="UvrD-like helicase C-terminal" evidence="12">
    <location>
        <begin position="576"/>
        <end position="622"/>
    </location>
</feature>
<feature type="binding site" evidence="11">
    <location>
        <begin position="194"/>
        <end position="201"/>
    </location>
    <ligand>
        <name>ATP</name>
        <dbReference type="ChEBI" id="CHEBI:30616"/>
    </ligand>
</feature>
<keyword evidence="6 11" id="KW-0269">Exonuclease</keyword>
<keyword evidence="9 11" id="KW-0234">DNA repair</keyword>
<keyword evidence="16" id="KW-1185">Reference proteome</keyword>
<keyword evidence="7 11" id="KW-0067">ATP-binding</keyword>
<dbReference type="InterPro" id="IPR041851">
    <property type="entry name" value="RecD_N_sf"/>
</dbReference>
<comment type="similarity">
    <text evidence="11">Belongs to the RecD family.</text>
</comment>